<feature type="transmembrane region" description="Helical" evidence="2">
    <location>
        <begin position="45"/>
        <end position="64"/>
    </location>
</feature>
<gene>
    <name evidence="3" type="ORF">FHS23_002239</name>
</gene>
<keyword evidence="4" id="KW-1185">Reference proteome</keyword>
<keyword evidence="2" id="KW-0472">Membrane</keyword>
<organism evidence="3 4">
    <name type="scientific">Prauserella isguenensis</name>
    <dbReference type="NCBI Taxonomy" id="1470180"/>
    <lineage>
        <taxon>Bacteria</taxon>
        <taxon>Bacillati</taxon>
        <taxon>Actinomycetota</taxon>
        <taxon>Actinomycetes</taxon>
        <taxon>Pseudonocardiales</taxon>
        <taxon>Pseudonocardiaceae</taxon>
        <taxon>Prauserella</taxon>
    </lineage>
</organism>
<dbReference type="EMBL" id="JACHWU010000002">
    <property type="protein sequence ID" value="MBB3051216.1"/>
    <property type="molecule type" value="Genomic_DNA"/>
</dbReference>
<dbReference type="Proteomes" id="UP000550714">
    <property type="component" value="Unassembled WGS sequence"/>
</dbReference>
<feature type="transmembrane region" description="Helical" evidence="2">
    <location>
        <begin position="76"/>
        <end position="96"/>
    </location>
</feature>
<keyword evidence="2" id="KW-0812">Transmembrane</keyword>
<feature type="region of interest" description="Disordered" evidence="1">
    <location>
        <begin position="1"/>
        <end position="33"/>
    </location>
</feature>
<dbReference type="Pfam" id="PF11292">
    <property type="entry name" value="DUF3093"/>
    <property type="match status" value="1"/>
</dbReference>
<keyword evidence="2" id="KW-1133">Transmembrane helix</keyword>
<dbReference type="RefSeq" id="WP_343053823.1">
    <property type="nucleotide sequence ID" value="NZ_JACHWU010000002.1"/>
</dbReference>
<evidence type="ECO:0000313" key="4">
    <source>
        <dbReference type="Proteomes" id="UP000550714"/>
    </source>
</evidence>
<evidence type="ECO:0000313" key="3">
    <source>
        <dbReference type="EMBL" id="MBB3051216.1"/>
    </source>
</evidence>
<dbReference type="InterPro" id="IPR021443">
    <property type="entry name" value="DUF3093"/>
</dbReference>
<feature type="region of interest" description="Disordered" evidence="1">
    <location>
        <begin position="185"/>
        <end position="204"/>
    </location>
</feature>
<name>A0A839S0E7_9PSEU</name>
<evidence type="ECO:0000256" key="2">
    <source>
        <dbReference type="SAM" id="Phobius"/>
    </source>
</evidence>
<comment type="caution">
    <text evidence="3">The sequence shown here is derived from an EMBL/GenBank/DDBJ whole genome shotgun (WGS) entry which is preliminary data.</text>
</comment>
<protein>
    <recommendedName>
        <fullName evidence="5">DUF3093 family protein</fullName>
    </recommendedName>
</protein>
<proteinExistence type="predicted"/>
<dbReference type="AlphaFoldDB" id="A0A839S0E7"/>
<reference evidence="3 4" key="1">
    <citation type="submission" date="2020-08" db="EMBL/GenBank/DDBJ databases">
        <title>Genomic Encyclopedia of Type Strains, Phase III (KMG-III): the genomes of soil and plant-associated and newly described type strains.</title>
        <authorList>
            <person name="Whitman W."/>
        </authorList>
    </citation>
    <scope>NUCLEOTIDE SEQUENCE [LARGE SCALE GENOMIC DNA]</scope>
    <source>
        <strain evidence="3 4">CECT 8577</strain>
    </source>
</reference>
<accession>A0A839S0E7</accession>
<evidence type="ECO:0000256" key="1">
    <source>
        <dbReference type="SAM" id="MobiDB-lite"/>
    </source>
</evidence>
<evidence type="ECO:0008006" key="5">
    <source>
        <dbReference type="Google" id="ProtNLM"/>
    </source>
</evidence>
<sequence length="204" mass="22268">MSTSARARPDGDDPAPDPDNAQGNHGSDRDTNPAADAEVRFSERLYMAWWCWPLPLVGAALLAAEVHMGYPGVRAWLPYVVLLPLAALLLLGFGRLKILVTGGSRPELWVGDAHLPLRHIGAVDVVGKDARRRTLGPELDPAAFVVNRGWIATLVRVEVTDPEDPTPYWLFSTRHPERLAALLREARPPLQADPTAPDVPTADD</sequence>